<gene>
    <name evidence="8" type="ORF">BLS_004008</name>
    <name evidence="9" type="ORF">EG327_003180</name>
</gene>
<dbReference type="GO" id="GO:0017017">
    <property type="term" value="F:MAP kinase tyrosine/serine/threonine phosphatase activity"/>
    <property type="evidence" value="ECO:0007669"/>
    <property type="project" value="TreeGrafter"/>
</dbReference>
<evidence type="ECO:0000259" key="6">
    <source>
        <dbReference type="PROSITE" id="PS50054"/>
    </source>
</evidence>
<feature type="compositionally biased region" description="Basic and acidic residues" evidence="5">
    <location>
        <begin position="8"/>
        <end position="20"/>
    </location>
</feature>
<dbReference type="CDD" id="cd14521">
    <property type="entry name" value="DSP_fungal_SDP1-like"/>
    <property type="match status" value="1"/>
</dbReference>
<dbReference type="GO" id="GO:0005634">
    <property type="term" value="C:nucleus"/>
    <property type="evidence" value="ECO:0007669"/>
    <property type="project" value="TreeGrafter"/>
</dbReference>
<dbReference type="Gene3D" id="3.90.190.10">
    <property type="entry name" value="Protein tyrosine phosphatase superfamily"/>
    <property type="match status" value="1"/>
</dbReference>
<dbReference type="GO" id="GO:0005829">
    <property type="term" value="C:cytosol"/>
    <property type="evidence" value="ECO:0007669"/>
    <property type="project" value="TreeGrafter"/>
</dbReference>
<dbReference type="Pfam" id="PF00782">
    <property type="entry name" value="DSPc"/>
    <property type="match status" value="1"/>
</dbReference>
<feature type="domain" description="Tyrosine specific protein phosphatases" evidence="7">
    <location>
        <begin position="505"/>
        <end position="562"/>
    </location>
</feature>
<feature type="compositionally biased region" description="Polar residues" evidence="5">
    <location>
        <begin position="187"/>
        <end position="203"/>
    </location>
</feature>
<dbReference type="Proteomes" id="UP000433883">
    <property type="component" value="Unassembled WGS sequence"/>
</dbReference>
<dbReference type="OrthoDB" id="426001at2759"/>
<reference evidence="8 10" key="1">
    <citation type="submission" date="2019-11" db="EMBL/GenBank/DDBJ databases">
        <title>Venturia inaequalis Genome Resource.</title>
        <authorList>
            <person name="Lichtner F.J."/>
        </authorList>
    </citation>
    <scope>NUCLEOTIDE SEQUENCE [LARGE SCALE GENOMIC DNA]</scope>
    <source>
        <strain evidence="8">Bline_iso_100314</strain>
        <strain evidence="9 11">DMI_063113</strain>
    </source>
</reference>
<feature type="region of interest" description="Disordered" evidence="5">
    <location>
        <begin position="461"/>
        <end position="487"/>
    </location>
</feature>
<dbReference type="PANTHER" id="PTHR10159">
    <property type="entry name" value="DUAL SPECIFICITY PROTEIN PHOSPHATASE"/>
    <property type="match status" value="1"/>
</dbReference>
<feature type="compositionally biased region" description="Polar residues" evidence="5">
    <location>
        <begin position="461"/>
        <end position="476"/>
    </location>
</feature>
<feature type="domain" description="Tyrosine-protein phosphatase" evidence="6">
    <location>
        <begin position="387"/>
        <end position="585"/>
    </location>
</feature>
<keyword evidence="3" id="KW-0378">Hydrolase</keyword>
<feature type="region of interest" description="Disordered" evidence="5">
    <location>
        <begin position="156"/>
        <end position="240"/>
    </location>
</feature>
<comment type="similarity">
    <text evidence="1">Belongs to the protein-tyrosine phosphatase family. Non-receptor class dual specificity subfamily.</text>
</comment>
<comment type="caution">
    <text evidence="8">The sequence shown here is derived from an EMBL/GenBank/DDBJ whole genome shotgun (WGS) entry which is preliminary data.</text>
</comment>
<dbReference type="InterPro" id="IPR016130">
    <property type="entry name" value="Tyr_Pase_AS"/>
</dbReference>
<evidence type="ECO:0000313" key="8">
    <source>
        <dbReference type="EMBL" id="KAE9972491.1"/>
    </source>
</evidence>
<dbReference type="PROSITE" id="PS50054">
    <property type="entry name" value="TYR_PHOSPHATASE_DUAL"/>
    <property type="match status" value="1"/>
</dbReference>
<evidence type="ECO:0000256" key="4">
    <source>
        <dbReference type="ARBA" id="ARBA00022912"/>
    </source>
</evidence>
<dbReference type="PANTHER" id="PTHR10159:SF519">
    <property type="entry name" value="DUAL SPECIFICITY PROTEIN PHOSPHATASE MPK3"/>
    <property type="match status" value="1"/>
</dbReference>
<dbReference type="InterPro" id="IPR000340">
    <property type="entry name" value="Dual-sp_phosphatase_cat-dom"/>
</dbReference>
<evidence type="ECO:0000256" key="5">
    <source>
        <dbReference type="SAM" id="MobiDB-lite"/>
    </source>
</evidence>
<feature type="region of interest" description="Disordered" evidence="5">
    <location>
        <begin position="958"/>
        <end position="986"/>
    </location>
</feature>
<feature type="compositionally biased region" description="Low complexity" evidence="5">
    <location>
        <begin position="270"/>
        <end position="283"/>
    </location>
</feature>
<dbReference type="InterPro" id="IPR000387">
    <property type="entry name" value="Tyr_Pase_dom"/>
</dbReference>
<evidence type="ECO:0000313" key="11">
    <source>
        <dbReference type="Proteomes" id="UP000490939"/>
    </source>
</evidence>
<feature type="region of interest" description="Disordered" evidence="5">
    <location>
        <begin position="50"/>
        <end position="101"/>
    </location>
</feature>
<evidence type="ECO:0000256" key="1">
    <source>
        <dbReference type="ARBA" id="ARBA00008601"/>
    </source>
</evidence>
<keyword evidence="4" id="KW-0904">Protein phosphatase</keyword>
<feature type="region of interest" description="Disordered" evidence="5">
    <location>
        <begin position="1"/>
        <end position="30"/>
    </location>
</feature>
<dbReference type="AlphaFoldDB" id="A0A8H3YXE4"/>
<feature type="compositionally biased region" description="Low complexity" evidence="5">
    <location>
        <begin position="159"/>
        <end position="186"/>
    </location>
</feature>
<protein>
    <recommendedName>
        <fullName evidence="2">protein-tyrosine-phosphatase</fullName>
        <ecNumber evidence="2">3.1.3.48</ecNumber>
    </recommendedName>
</protein>
<dbReference type="SUPFAM" id="SSF52799">
    <property type="entry name" value="(Phosphotyrosine protein) phosphatases II"/>
    <property type="match status" value="1"/>
</dbReference>
<sequence>MATTTVLREADSPTRERAFVPDEPSSYQYSYEPSPKHVDFCLPSIPLVVQTSRKRSNPSNTYFDTKRRNSEDKNGRRRESSLCTSTTSMQVPPSPRNFSAAPMPSFMTVYHEEATSRSDEGVIVDHHAFESPKGNPEDHTETGFGSITTPFALFHQQRDSTSTSASESSDSSPTTTISTLDSSSVTEPSPGTESPANSASPISHSMDALMFRSPPRTLSDPSKQPFFQMERPPTPAKKGRNLKNLAVNTTSAYNLGRAVMSAPFPAAGAPEPKQSSEPSSPSFVKPPTPPRRKLALGLSIKTPVNSTLPRIGIPPTPSLVRPNTLRHFQSSPSLPLCTPGHAPMGGMTLPPPRLRKPAPRGFADIPLEDEEEDAEQNFDVPQSQEMKPDSYPNGPIRIYESGVDLYFEPDRLVASNYDVIMNVASEVMNPFTVENGGTIPTTLLQPSTNFGILAEDFEATSSPVTPKATPVSTQLPAMNPPPTRAPSQHPEYIHIPWEHNTDIVPDLPRLVRLIDDRVKQGKTVLVHCQCGVSRSASLIVAYGLYKNPGLSVQEAYDAVKKRSKWIGPNMNLIMQLQEFRSGLLRNSRRDNAYQAEHFTIPRKLSSTLSSASTNGSFNVASGSVSGPATPRTAPLAPEMQSPNIRARSGSLGPPSAAPVEQGEGSFWDAGFRRSWGSGPASSGIDLNRVSIVSDTPWVDPMGHVVPMVTVIQHEASNETTLDIQPQDTFRESFQEQKLDRIKSLKRKTPNFSRQLPLRRDYDMDTSMVDPPSFQLHSPRADEFHMVGIEQGHAPIPDDSFGILSPTTTEFSKDPFRSSFGTSVSVTPPRELNGFSITNTGPPKEGTCFAFFPSDWKATESLALKTPNTAEFHFGPEHNDTLHPTRVPSNGSSPSSLKVLRTKYSSPNLQDSKRLHAMQDEIEASLSTPKRHFDDLDALMSPRVVEFTVNPWDELLSVKPVKPKSEQPTTPTSSKADPRSPAQHGISPIVRNIFDVL</sequence>
<accession>A0A8H3YXE4</accession>
<keyword evidence="11" id="KW-1185">Reference proteome</keyword>
<dbReference type="GO" id="GO:0033550">
    <property type="term" value="F:MAP kinase tyrosine phosphatase activity"/>
    <property type="evidence" value="ECO:0007669"/>
    <property type="project" value="TreeGrafter"/>
</dbReference>
<feature type="compositionally biased region" description="Low complexity" evidence="5">
    <location>
        <begin position="21"/>
        <end position="30"/>
    </location>
</feature>
<dbReference type="Proteomes" id="UP000490939">
    <property type="component" value="Unassembled WGS sequence"/>
</dbReference>
<dbReference type="SMART" id="SM00195">
    <property type="entry name" value="DSPc"/>
    <property type="match status" value="1"/>
</dbReference>
<feature type="region of interest" description="Disordered" evidence="5">
    <location>
        <begin position="263"/>
        <end position="292"/>
    </location>
</feature>
<dbReference type="EMBL" id="WNWQ01000260">
    <property type="protein sequence ID" value="KAE9972491.1"/>
    <property type="molecule type" value="Genomic_DNA"/>
</dbReference>
<dbReference type="InterPro" id="IPR029021">
    <property type="entry name" value="Prot-tyrosine_phosphatase-like"/>
</dbReference>
<feature type="region of interest" description="Disordered" evidence="5">
    <location>
        <begin position="370"/>
        <end position="392"/>
    </location>
</feature>
<name>A0A8H3YXE4_VENIN</name>
<evidence type="ECO:0000256" key="2">
    <source>
        <dbReference type="ARBA" id="ARBA00013064"/>
    </source>
</evidence>
<dbReference type="EMBL" id="WNWR01000205">
    <property type="protein sequence ID" value="KAE9988854.1"/>
    <property type="molecule type" value="Genomic_DNA"/>
</dbReference>
<dbReference type="EC" id="3.1.3.48" evidence="2"/>
<evidence type="ECO:0000256" key="3">
    <source>
        <dbReference type="ARBA" id="ARBA00022801"/>
    </source>
</evidence>
<dbReference type="PROSITE" id="PS00383">
    <property type="entry name" value="TYR_PHOSPHATASE_1"/>
    <property type="match status" value="1"/>
</dbReference>
<dbReference type="InterPro" id="IPR020422">
    <property type="entry name" value="TYR_PHOSPHATASE_DUAL_dom"/>
</dbReference>
<organism evidence="8 10">
    <name type="scientific">Venturia inaequalis</name>
    <name type="common">Apple scab fungus</name>
    <dbReference type="NCBI Taxonomy" id="5025"/>
    <lineage>
        <taxon>Eukaryota</taxon>
        <taxon>Fungi</taxon>
        <taxon>Dikarya</taxon>
        <taxon>Ascomycota</taxon>
        <taxon>Pezizomycotina</taxon>
        <taxon>Dothideomycetes</taxon>
        <taxon>Pleosporomycetidae</taxon>
        <taxon>Venturiales</taxon>
        <taxon>Venturiaceae</taxon>
        <taxon>Venturia</taxon>
    </lineage>
</organism>
<feature type="compositionally biased region" description="Basic and acidic residues" evidence="5">
    <location>
        <begin position="64"/>
        <end position="80"/>
    </location>
</feature>
<dbReference type="GO" id="GO:0043409">
    <property type="term" value="P:negative regulation of MAPK cascade"/>
    <property type="evidence" value="ECO:0007669"/>
    <property type="project" value="TreeGrafter"/>
</dbReference>
<feature type="compositionally biased region" description="Polar residues" evidence="5">
    <location>
        <begin position="81"/>
        <end position="91"/>
    </location>
</feature>
<proteinExistence type="inferred from homology"/>
<feature type="compositionally biased region" description="Polar residues" evidence="5">
    <location>
        <begin position="965"/>
        <end position="974"/>
    </location>
</feature>
<dbReference type="GO" id="GO:0008330">
    <property type="term" value="F:protein tyrosine/threonine phosphatase activity"/>
    <property type="evidence" value="ECO:0007669"/>
    <property type="project" value="TreeGrafter"/>
</dbReference>
<evidence type="ECO:0000313" key="10">
    <source>
        <dbReference type="Proteomes" id="UP000433883"/>
    </source>
</evidence>
<dbReference type="PROSITE" id="PS50056">
    <property type="entry name" value="TYR_PHOSPHATASE_2"/>
    <property type="match status" value="1"/>
</dbReference>
<evidence type="ECO:0000313" key="9">
    <source>
        <dbReference type="EMBL" id="KAE9988854.1"/>
    </source>
</evidence>
<evidence type="ECO:0000259" key="7">
    <source>
        <dbReference type="PROSITE" id="PS50056"/>
    </source>
</evidence>